<dbReference type="EMBL" id="JH126399">
    <property type="protein sequence ID" value="EGX96341.1"/>
    <property type="molecule type" value="Genomic_DNA"/>
</dbReference>
<name>G3J7S7_CORMM</name>
<dbReference type="OrthoDB" id="5296155at2759"/>
<dbReference type="HOGENOM" id="CLU_050915_0_0_1"/>
<dbReference type="OMA" id="CNDPSHQ"/>
<dbReference type="RefSeq" id="XP_006666218.1">
    <property type="nucleotide sequence ID" value="XM_006666155.1"/>
</dbReference>
<keyword evidence="2" id="KW-0812">Transmembrane</keyword>
<feature type="compositionally biased region" description="Basic and acidic residues" evidence="1">
    <location>
        <begin position="113"/>
        <end position="124"/>
    </location>
</feature>
<dbReference type="VEuPathDB" id="FungiDB:CCM_00997"/>
<evidence type="ECO:0000313" key="3">
    <source>
        <dbReference type="EMBL" id="EGX96341.1"/>
    </source>
</evidence>
<feature type="transmembrane region" description="Helical" evidence="2">
    <location>
        <begin position="134"/>
        <end position="156"/>
    </location>
</feature>
<dbReference type="GeneID" id="18163030"/>
<sequence>MSHHGHPVIDSSASSSMASIAQHLPRLTETGEMNRALPKMPLRVPQRNPRRSLPAAVGGAPASYVPSRDSAAHLSEPPTPTSPPLSPCKLTASEAGTSELHSARCSVVQQKRAHAEPPGDEKGWIDHRQRRCRFMIVVGVFTAIVAGLTVGLAVGLGKGNAQPNSQSSPDGADSAVFPAGAYSFETYLRANSSGCTSRASSWQCYPETSASSLRATFYWTVQGDVGGAHHDYYVTGTEEPFGPAFANLPATLLDVKQPSERLSFAFAANKTVVIPVAAGDGRVANCTYPGTVFQATLWTRRRGGQGVSAPSRTARYAPWPGEMEVVQYKNSTIGDPVCVDRHGKAIADVQAAGGSCLCRYTSTSMS</sequence>
<feature type="region of interest" description="Disordered" evidence="1">
    <location>
        <begin position="28"/>
        <end position="124"/>
    </location>
</feature>
<dbReference type="Proteomes" id="UP000001610">
    <property type="component" value="Unassembled WGS sequence"/>
</dbReference>
<evidence type="ECO:0000313" key="4">
    <source>
        <dbReference type="Proteomes" id="UP000001610"/>
    </source>
</evidence>
<keyword evidence="2" id="KW-0472">Membrane</keyword>
<dbReference type="KEGG" id="cmt:CCM_00997"/>
<evidence type="ECO:0000256" key="2">
    <source>
        <dbReference type="SAM" id="Phobius"/>
    </source>
</evidence>
<evidence type="ECO:0000256" key="1">
    <source>
        <dbReference type="SAM" id="MobiDB-lite"/>
    </source>
</evidence>
<dbReference type="AlphaFoldDB" id="G3J7S7"/>
<keyword evidence="4" id="KW-1185">Reference proteome</keyword>
<gene>
    <name evidence="3" type="ORF">CCM_00997</name>
</gene>
<dbReference type="eggNOG" id="ENOG502SE67">
    <property type="taxonomic scope" value="Eukaryota"/>
</dbReference>
<dbReference type="STRING" id="983644.G3J7S7"/>
<feature type="compositionally biased region" description="Pro residues" evidence="1">
    <location>
        <begin position="77"/>
        <end position="86"/>
    </location>
</feature>
<dbReference type="InParanoid" id="G3J7S7"/>
<reference evidence="3 4" key="1">
    <citation type="journal article" date="2011" name="Genome Biol.">
        <title>Genome sequence of the insect pathogenic fungus Cordyceps militaris, a valued traditional Chinese medicine.</title>
        <authorList>
            <person name="Zheng P."/>
            <person name="Xia Y."/>
            <person name="Xiao G."/>
            <person name="Xiong C."/>
            <person name="Hu X."/>
            <person name="Zhang S."/>
            <person name="Zheng H."/>
            <person name="Huang Y."/>
            <person name="Zhou Y."/>
            <person name="Wang S."/>
            <person name="Zhao G.P."/>
            <person name="Liu X."/>
            <person name="St Leger R.J."/>
            <person name="Wang C."/>
        </authorList>
    </citation>
    <scope>NUCLEOTIDE SEQUENCE [LARGE SCALE GENOMIC DNA]</scope>
    <source>
        <strain evidence="3 4">CM01</strain>
    </source>
</reference>
<protein>
    <recommendedName>
        <fullName evidence="5">Tat pathway signal sequence</fullName>
    </recommendedName>
</protein>
<keyword evidence="2" id="KW-1133">Transmembrane helix</keyword>
<proteinExistence type="predicted"/>
<accession>G3J7S7</accession>
<organism evidence="3 4">
    <name type="scientific">Cordyceps militaris (strain CM01)</name>
    <name type="common">Caterpillar fungus</name>
    <dbReference type="NCBI Taxonomy" id="983644"/>
    <lineage>
        <taxon>Eukaryota</taxon>
        <taxon>Fungi</taxon>
        <taxon>Dikarya</taxon>
        <taxon>Ascomycota</taxon>
        <taxon>Pezizomycotina</taxon>
        <taxon>Sordariomycetes</taxon>
        <taxon>Hypocreomycetidae</taxon>
        <taxon>Hypocreales</taxon>
        <taxon>Cordycipitaceae</taxon>
        <taxon>Cordyceps</taxon>
    </lineage>
</organism>
<evidence type="ECO:0008006" key="5">
    <source>
        <dbReference type="Google" id="ProtNLM"/>
    </source>
</evidence>